<sequence length="234" mass="27965">MASIPLERYQNELIDLFRTNRNEWNREPMENYMRNHFSFLGIKSPERKEFLKRFFVEYGKPERDWIKPLVTFLYTQPEREFHYAALAMIDVHIMKLDAEWLPFLEELISTNSWWDTVDHIAPHHVGAILLREKASIEDFPDRWVESENFWLQRSAILFQLKYKSKTDAEKLFSYIEATKGSREFFIQKAIGWALREYSKTAPAKVRSFINSTEDLAPLSRREGLKHLARRGMEV</sequence>
<dbReference type="RefSeq" id="WP_148989264.1">
    <property type="nucleotide sequence ID" value="NZ_VTEV01000006.1"/>
</dbReference>
<proteinExistence type="predicted"/>
<evidence type="ECO:0000313" key="2">
    <source>
        <dbReference type="Proteomes" id="UP000322524"/>
    </source>
</evidence>
<reference evidence="1 2" key="1">
    <citation type="submission" date="2019-08" db="EMBL/GenBank/DDBJ databases">
        <title>Bacillus genomes from the desert of Cuatro Cienegas, Coahuila.</title>
        <authorList>
            <person name="Olmedo-Alvarez G."/>
        </authorList>
    </citation>
    <scope>NUCLEOTIDE SEQUENCE [LARGE SCALE GENOMIC DNA]</scope>
    <source>
        <strain evidence="1 2">CH28_1T</strain>
    </source>
</reference>
<dbReference type="EMBL" id="VTEV01000006">
    <property type="protein sequence ID" value="TYS67118.1"/>
    <property type="molecule type" value="Genomic_DNA"/>
</dbReference>
<comment type="caution">
    <text evidence="1">The sequence shown here is derived from an EMBL/GenBank/DDBJ whole genome shotgun (WGS) entry which is preliminary data.</text>
</comment>
<name>A0A5D4SXU8_9BACI</name>
<dbReference type="PANTHER" id="PTHR34070:SF1">
    <property type="entry name" value="DNA ALKYLATION REPAIR PROTEIN"/>
    <property type="match status" value="1"/>
</dbReference>
<dbReference type="AlphaFoldDB" id="A0A5D4SXU8"/>
<dbReference type="PANTHER" id="PTHR34070">
    <property type="entry name" value="ARMADILLO-TYPE FOLD"/>
    <property type="match status" value="1"/>
</dbReference>
<dbReference type="InterPro" id="IPR014825">
    <property type="entry name" value="DNA_alkylation"/>
</dbReference>
<dbReference type="Proteomes" id="UP000322524">
    <property type="component" value="Unassembled WGS sequence"/>
</dbReference>
<dbReference type="Pfam" id="PF08713">
    <property type="entry name" value="DNA_alkylation"/>
    <property type="match status" value="1"/>
</dbReference>
<dbReference type="Gene3D" id="1.25.40.290">
    <property type="entry name" value="ARM repeat domains"/>
    <property type="match status" value="1"/>
</dbReference>
<dbReference type="InterPro" id="IPR016024">
    <property type="entry name" value="ARM-type_fold"/>
</dbReference>
<dbReference type="Gene3D" id="1.20.1660.10">
    <property type="entry name" value="Hypothetical protein (EF3068)"/>
    <property type="match status" value="1"/>
</dbReference>
<accession>A0A5D4SXU8</accession>
<protein>
    <submittedName>
        <fullName evidence="1">DNA alkylation repair protein</fullName>
    </submittedName>
</protein>
<gene>
    <name evidence="1" type="ORF">FZC76_16465</name>
</gene>
<dbReference type="CDD" id="cd07064">
    <property type="entry name" value="AlkD_like_1"/>
    <property type="match status" value="1"/>
</dbReference>
<dbReference type="OrthoDB" id="9775346at2"/>
<organism evidence="1 2">
    <name type="scientific">Sutcliffiella horikoshii</name>
    <dbReference type="NCBI Taxonomy" id="79883"/>
    <lineage>
        <taxon>Bacteria</taxon>
        <taxon>Bacillati</taxon>
        <taxon>Bacillota</taxon>
        <taxon>Bacilli</taxon>
        <taxon>Bacillales</taxon>
        <taxon>Bacillaceae</taxon>
        <taxon>Sutcliffiella</taxon>
    </lineage>
</organism>
<evidence type="ECO:0000313" key="1">
    <source>
        <dbReference type="EMBL" id="TYS67118.1"/>
    </source>
</evidence>
<dbReference type="SUPFAM" id="SSF48371">
    <property type="entry name" value="ARM repeat"/>
    <property type="match status" value="1"/>
</dbReference>